<keyword evidence="1" id="KW-1133">Transmembrane helix</keyword>
<keyword evidence="4" id="KW-1185">Reference proteome</keyword>
<dbReference type="Pfam" id="PF07584">
    <property type="entry name" value="BatA"/>
    <property type="match status" value="1"/>
</dbReference>
<feature type="transmembrane region" description="Helical" evidence="1">
    <location>
        <begin position="56"/>
        <end position="76"/>
    </location>
</feature>
<dbReference type="RefSeq" id="WP_073138511.1">
    <property type="nucleotide sequence ID" value="NZ_FQWQ01000003.1"/>
</dbReference>
<evidence type="ECO:0000313" key="4">
    <source>
        <dbReference type="Proteomes" id="UP000184212"/>
    </source>
</evidence>
<dbReference type="InterPro" id="IPR024163">
    <property type="entry name" value="Aerotolerance_reg_N"/>
</dbReference>
<organism evidence="3 4">
    <name type="scientific">Chryseolinea serpens</name>
    <dbReference type="NCBI Taxonomy" id="947013"/>
    <lineage>
        <taxon>Bacteria</taxon>
        <taxon>Pseudomonadati</taxon>
        <taxon>Bacteroidota</taxon>
        <taxon>Cytophagia</taxon>
        <taxon>Cytophagales</taxon>
        <taxon>Fulvivirgaceae</taxon>
        <taxon>Chryseolinea</taxon>
    </lineage>
</organism>
<keyword evidence="1" id="KW-0472">Membrane</keyword>
<dbReference type="NCBIfam" id="TIGR02226">
    <property type="entry name" value="two_anch"/>
    <property type="match status" value="1"/>
</dbReference>
<name>A0A1M5U9L6_9BACT</name>
<dbReference type="InterPro" id="IPR011933">
    <property type="entry name" value="Double_TM_dom"/>
</dbReference>
<evidence type="ECO:0000256" key="1">
    <source>
        <dbReference type="SAM" id="Phobius"/>
    </source>
</evidence>
<dbReference type="STRING" id="947013.SAMN04488109_4543"/>
<accession>A0A1M5U9L6</accession>
<dbReference type="AlphaFoldDB" id="A0A1M5U9L6"/>
<feature type="transmembrane region" description="Helical" evidence="1">
    <location>
        <begin position="6"/>
        <end position="24"/>
    </location>
</feature>
<dbReference type="Proteomes" id="UP000184212">
    <property type="component" value="Unassembled WGS sequence"/>
</dbReference>
<dbReference type="OrthoDB" id="890881at2"/>
<keyword evidence="1 3" id="KW-0812">Transmembrane</keyword>
<protein>
    <submittedName>
        <fullName evidence="3">N-terminal double-transmembrane domain-containing protein</fullName>
    </submittedName>
</protein>
<dbReference type="PANTHER" id="PTHR37464">
    <property type="entry name" value="BLL2463 PROTEIN"/>
    <property type="match status" value="1"/>
</dbReference>
<proteinExistence type="predicted"/>
<reference evidence="3 4" key="1">
    <citation type="submission" date="2016-11" db="EMBL/GenBank/DDBJ databases">
        <authorList>
            <person name="Jaros S."/>
            <person name="Januszkiewicz K."/>
            <person name="Wedrychowicz H."/>
        </authorList>
    </citation>
    <scope>NUCLEOTIDE SEQUENCE [LARGE SCALE GENOMIC DNA]</scope>
    <source>
        <strain evidence="3 4">DSM 24574</strain>
    </source>
</reference>
<evidence type="ECO:0000313" key="3">
    <source>
        <dbReference type="EMBL" id="SHH59649.1"/>
    </source>
</evidence>
<gene>
    <name evidence="3" type="ORF">SAMN04488109_4543</name>
</gene>
<dbReference type="EMBL" id="FQWQ01000003">
    <property type="protein sequence ID" value="SHH59649.1"/>
    <property type="molecule type" value="Genomic_DNA"/>
</dbReference>
<dbReference type="PANTHER" id="PTHR37464:SF1">
    <property type="entry name" value="BLL2463 PROTEIN"/>
    <property type="match status" value="1"/>
</dbReference>
<feature type="domain" description="Aerotolerance regulator N-terminal" evidence="2">
    <location>
        <begin position="1"/>
        <end position="71"/>
    </location>
</feature>
<sequence>MMFAHPIWLWGLTGLLVPIGIHLLSRKEGKVLRMGSIRYLEDSTTKQFRSLRLNEMLLLALRCLAIALLVSFLSGLQFNASGSHQKKWLVVEAGLDNEARFSSLSDSLKKEGYELKQLSKGFPSLDSAKTERLDYWSAVDLLKRKSLQQVVVLSYNYVSGFKGKRLTLPTNIRWITAAPEPIEFPIQAVRLAGDSLSIRKGTSTPQETNFETVKAITPRGGYFHMGKDSIRINMPDTVSLAFVGDEVFAYDQMILTASLEALKGSIPTHIQWKNYKPENISQAPKTAWVVWLSTEKIPEGMINRQIILKPNGVESGPLLSRQPGKEGSETWIITKRLNEEIALQEKLPWQLANIILVKPEVDPGFDRRALPDIAQWSTEATTGGLQADIPAGQNDPSPLLAFAFMAVLLTERLVAFKRNQ</sequence>
<evidence type="ECO:0000259" key="2">
    <source>
        <dbReference type="Pfam" id="PF07584"/>
    </source>
</evidence>